<dbReference type="Pfam" id="PF07690">
    <property type="entry name" value="MFS_1"/>
    <property type="match status" value="1"/>
</dbReference>
<feature type="transmembrane region" description="Helical" evidence="6">
    <location>
        <begin position="71"/>
        <end position="93"/>
    </location>
</feature>
<dbReference type="PANTHER" id="PTHR23506:SF23">
    <property type="entry name" value="GH10249P"/>
    <property type="match status" value="1"/>
</dbReference>
<dbReference type="EMBL" id="ML977148">
    <property type="protein sequence ID" value="KAF1988644.1"/>
    <property type="molecule type" value="Genomic_DNA"/>
</dbReference>
<feature type="transmembrane region" description="Helical" evidence="6">
    <location>
        <begin position="339"/>
        <end position="360"/>
    </location>
</feature>
<evidence type="ECO:0000256" key="4">
    <source>
        <dbReference type="ARBA" id="ARBA00022989"/>
    </source>
</evidence>
<dbReference type="OrthoDB" id="5086884at2759"/>
<feature type="transmembrane region" description="Helical" evidence="6">
    <location>
        <begin position="30"/>
        <end position="51"/>
    </location>
</feature>
<keyword evidence="3 6" id="KW-0812">Transmembrane</keyword>
<protein>
    <submittedName>
        <fullName evidence="8">MFS general substrate transporter</fullName>
    </submittedName>
</protein>
<dbReference type="CDD" id="cd17325">
    <property type="entry name" value="MFS_MdtG_SLC18_like"/>
    <property type="match status" value="1"/>
</dbReference>
<feature type="transmembrane region" description="Helical" evidence="6">
    <location>
        <begin position="306"/>
        <end position="327"/>
    </location>
</feature>
<dbReference type="GO" id="GO:0022857">
    <property type="term" value="F:transmembrane transporter activity"/>
    <property type="evidence" value="ECO:0007669"/>
    <property type="project" value="InterPro"/>
</dbReference>
<dbReference type="GO" id="GO:0016020">
    <property type="term" value="C:membrane"/>
    <property type="evidence" value="ECO:0007669"/>
    <property type="project" value="UniProtKB-SubCell"/>
</dbReference>
<feature type="transmembrane region" description="Helical" evidence="6">
    <location>
        <begin position="162"/>
        <end position="185"/>
    </location>
</feature>
<dbReference type="InterPro" id="IPR036259">
    <property type="entry name" value="MFS_trans_sf"/>
</dbReference>
<feature type="transmembrane region" description="Helical" evidence="6">
    <location>
        <begin position="191"/>
        <end position="211"/>
    </location>
</feature>
<evidence type="ECO:0000313" key="9">
    <source>
        <dbReference type="Proteomes" id="UP000800041"/>
    </source>
</evidence>
<dbReference type="Proteomes" id="UP000800041">
    <property type="component" value="Unassembled WGS sequence"/>
</dbReference>
<feature type="transmembrane region" description="Helical" evidence="6">
    <location>
        <begin position="399"/>
        <end position="424"/>
    </location>
</feature>
<evidence type="ECO:0000256" key="6">
    <source>
        <dbReference type="SAM" id="Phobius"/>
    </source>
</evidence>
<keyword evidence="2" id="KW-0813">Transport</keyword>
<feature type="transmembrane region" description="Helical" evidence="6">
    <location>
        <begin position="445"/>
        <end position="468"/>
    </location>
</feature>
<feature type="domain" description="Major facilitator superfamily (MFS) profile" evidence="7">
    <location>
        <begin position="32"/>
        <end position="503"/>
    </location>
</feature>
<sequence length="519" mass="55585">MLMAKWNLGLFRERDSSKTPWGLEFRSSDMFIVSTISIAVFTDMFLYSVIVPVMPFALSSRAQIHPNDVQYWVSILVAIYGAALVFFSPFCGWIADRTSSRRLPLLFGLVALGVATAVLNVGTSIGVLILGRVLQGLSAAIVWIVGLALLVDTVGPQRIGQATGWVGIAMSLGILLGPLLGGIVFDKAGYYVVFAMAYVLIGVDIVLRLVLIEKKVALKWLPKEQPSPSTEPPQVDAQGALTGNEDITKDIEMVANTAEDLPISAPSGTGSDFPATDQANPSLAQKGRFNLPPVVTLLASRRLLSALWGIMVQAALLTSFDAVVPLFTHNVFGWDSIGAGLIFLTITIPFVIGPVVGALSDKYGPRWLATAGFIMACPFLVLLRLVHENTVKQKVLLCALLAMIGTALNLTLPPTMAEVSYIVALKEEQSKKLNNGKSVFGDKGAYAQAYALFNMAYAAGCVVGPIWAGMVNQTAGWGTMSWSLGALSAVTAVPTVIWCGGSIFKKMKSRRQEIARSDA</sequence>
<evidence type="ECO:0000259" key="7">
    <source>
        <dbReference type="PROSITE" id="PS50850"/>
    </source>
</evidence>
<evidence type="ECO:0000256" key="1">
    <source>
        <dbReference type="ARBA" id="ARBA00004141"/>
    </source>
</evidence>
<dbReference type="InterPro" id="IPR020846">
    <property type="entry name" value="MFS_dom"/>
</dbReference>
<keyword evidence="4 6" id="KW-1133">Transmembrane helix</keyword>
<comment type="subcellular location">
    <subcellularLocation>
        <location evidence="1">Membrane</location>
        <topology evidence="1">Multi-pass membrane protein</topology>
    </subcellularLocation>
</comment>
<dbReference type="PANTHER" id="PTHR23506">
    <property type="entry name" value="GH10249P"/>
    <property type="match status" value="1"/>
</dbReference>
<dbReference type="InterPro" id="IPR011701">
    <property type="entry name" value="MFS"/>
</dbReference>
<feature type="transmembrane region" description="Helical" evidence="6">
    <location>
        <begin position="105"/>
        <end position="130"/>
    </location>
</feature>
<feature type="transmembrane region" description="Helical" evidence="6">
    <location>
        <begin position="480"/>
        <end position="504"/>
    </location>
</feature>
<evidence type="ECO:0000256" key="2">
    <source>
        <dbReference type="ARBA" id="ARBA00022448"/>
    </source>
</evidence>
<organism evidence="8 9">
    <name type="scientific">Aulographum hederae CBS 113979</name>
    <dbReference type="NCBI Taxonomy" id="1176131"/>
    <lineage>
        <taxon>Eukaryota</taxon>
        <taxon>Fungi</taxon>
        <taxon>Dikarya</taxon>
        <taxon>Ascomycota</taxon>
        <taxon>Pezizomycotina</taxon>
        <taxon>Dothideomycetes</taxon>
        <taxon>Pleosporomycetidae</taxon>
        <taxon>Aulographales</taxon>
        <taxon>Aulographaceae</taxon>
    </lineage>
</organism>
<keyword evidence="5 6" id="KW-0472">Membrane</keyword>
<gene>
    <name evidence="8" type="ORF">K402DRAFT_445422</name>
</gene>
<dbReference type="InterPro" id="IPR050930">
    <property type="entry name" value="MFS_Vesicular_Transporter"/>
</dbReference>
<dbReference type="AlphaFoldDB" id="A0A6G1H6E9"/>
<feature type="transmembrane region" description="Helical" evidence="6">
    <location>
        <begin position="367"/>
        <end position="387"/>
    </location>
</feature>
<dbReference type="Gene3D" id="1.20.1250.20">
    <property type="entry name" value="MFS general substrate transporter like domains"/>
    <property type="match status" value="1"/>
</dbReference>
<evidence type="ECO:0000256" key="3">
    <source>
        <dbReference type="ARBA" id="ARBA00022692"/>
    </source>
</evidence>
<proteinExistence type="predicted"/>
<name>A0A6G1H6E9_9PEZI</name>
<evidence type="ECO:0000313" key="8">
    <source>
        <dbReference type="EMBL" id="KAF1988644.1"/>
    </source>
</evidence>
<dbReference type="SUPFAM" id="SSF103473">
    <property type="entry name" value="MFS general substrate transporter"/>
    <property type="match status" value="1"/>
</dbReference>
<evidence type="ECO:0000256" key="5">
    <source>
        <dbReference type="ARBA" id="ARBA00023136"/>
    </source>
</evidence>
<reference evidence="8" key="1">
    <citation type="journal article" date="2020" name="Stud. Mycol.">
        <title>101 Dothideomycetes genomes: a test case for predicting lifestyles and emergence of pathogens.</title>
        <authorList>
            <person name="Haridas S."/>
            <person name="Albert R."/>
            <person name="Binder M."/>
            <person name="Bloem J."/>
            <person name="Labutti K."/>
            <person name="Salamov A."/>
            <person name="Andreopoulos B."/>
            <person name="Baker S."/>
            <person name="Barry K."/>
            <person name="Bills G."/>
            <person name="Bluhm B."/>
            <person name="Cannon C."/>
            <person name="Castanera R."/>
            <person name="Culley D."/>
            <person name="Daum C."/>
            <person name="Ezra D."/>
            <person name="Gonzalez J."/>
            <person name="Henrissat B."/>
            <person name="Kuo A."/>
            <person name="Liang C."/>
            <person name="Lipzen A."/>
            <person name="Lutzoni F."/>
            <person name="Magnuson J."/>
            <person name="Mondo S."/>
            <person name="Nolan M."/>
            <person name="Ohm R."/>
            <person name="Pangilinan J."/>
            <person name="Park H.-J."/>
            <person name="Ramirez L."/>
            <person name="Alfaro M."/>
            <person name="Sun H."/>
            <person name="Tritt A."/>
            <person name="Yoshinaga Y."/>
            <person name="Zwiers L.-H."/>
            <person name="Turgeon B."/>
            <person name="Goodwin S."/>
            <person name="Spatafora J."/>
            <person name="Crous P."/>
            <person name="Grigoriev I."/>
        </authorList>
    </citation>
    <scope>NUCLEOTIDE SEQUENCE</scope>
    <source>
        <strain evidence="8">CBS 113979</strain>
    </source>
</reference>
<accession>A0A6G1H6E9</accession>
<feature type="transmembrane region" description="Helical" evidence="6">
    <location>
        <begin position="136"/>
        <end position="155"/>
    </location>
</feature>
<keyword evidence="9" id="KW-1185">Reference proteome</keyword>
<dbReference type="PROSITE" id="PS50850">
    <property type="entry name" value="MFS"/>
    <property type="match status" value="1"/>
</dbReference>